<accession>A0A947GJM4</accession>
<dbReference type="RefSeq" id="WP_215609178.1">
    <property type="nucleotide sequence ID" value="NZ_JADOES010000021.1"/>
</dbReference>
<name>A0A947GJM4_9CYAN</name>
<evidence type="ECO:0000313" key="3">
    <source>
        <dbReference type="Proteomes" id="UP000717364"/>
    </source>
</evidence>
<dbReference type="EMBL" id="JADOES010000021">
    <property type="protein sequence ID" value="MBT9316108.1"/>
    <property type="molecule type" value="Genomic_DNA"/>
</dbReference>
<keyword evidence="3" id="KW-1185">Reference proteome</keyword>
<reference evidence="2" key="1">
    <citation type="submission" date="2020-11" db="EMBL/GenBank/DDBJ databases">
        <authorList>
            <person name="Konstantinou D."/>
            <person name="Gkelis S."/>
            <person name="Popin R."/>
            <person name="Fewer D."/>
            <person name="Sivonen K."/>
        </authorList>
    </citation>
    <scope>NUCLEOTIDE SEQUENCE</scope>
    <source>
        <strain evidence="2">TAU-MAC 1115</strain>
    </source>
</reference>
<feature type="region of interest" description="Disordered" evidence="1">
    <location>
        <begin position="101"/>
        <end position="137"/>
    </location>
</feature>
<protein>
    <submittedName>
        <fullName evidence="2">Uncharacterized protein</fullName>
    </submittedName>
</protein>
<gene>
    <name evidence="2" type="ORF">IXB50_11825</name>
</gene>
<comment type="caution">
    <text evidence="2">The sequence shown here is derived from an EMBL/GenBank/DDBJ whole genome shotgun (WGS) entry which is preliminary data.</text>
</comment>
<sequence length="347" mass="39094">MSSLCKPANQPQPLQGLMLNGLAVYPNKQQPKQKTQRGKRSTTRSIYWTNELAISESSSPPSQYHTALALGATMVCSAGALMQYTETGLWHQSHRLIPDKTISQSQKSEPATDVTTPPISDSQTTASFSSRADGSNCKNGTCQGLESIDRHSPLQANSQALLSEMRQSQTESSVYKLQTQQAILSHRSTDLAHLQKDLEARSQQSNQQFASLTTRLAIHPEDAKQIENLLNLDTSYQVYRLRLNSLKAAIAIEYSKPVVDNPQLELLYSQYAQELAQLRQIAQNILANYIANVSVEFPDTIWQDKEYYHLLQALMDVAHRRQVHIIEYNTLTVMRAQLNQRRTEIEH</sequence>
<organism evidence="2 3">
    <name type="scientific">Leptothoe spongobia TAU-MAC 1115</name>
    <dbReference type="NCBI Taxonomy" id="1967444"/>
    <lineage>
        <taxon>Bacteria</taxon>
        <taxon>Bacillati</taxon>
        <taxon>Cyanobacteriota</taxon>
        <taxon>Cyanophyceae</taxon>
        <taxon>Nodosilineales</taxon>
        <taxon>Cymatolegaceae</taxon>
        <taxon>Leptothoe</taxon>
        <taxon>Leptothoe spongobia</taxon>
    </lineage>
</organism>
<evidence type="ECO:0000256" key="1">
    <source>
        <dbReference type="SAM" id="MobiDB-lite"/>
    </source>
</evidence>
<reference evidence="2" key="2">
    <citation type="journal article" date="2021" name="Mar. Drugs">
        <title>Genome Reduction and Secondary Metabolism of the Marine Sponge-Associated Cyanobacterium Leptothoe.</title>
        <authorList>
            <person name="Konstantinou D."/>
            <person name="Popin R.V."/>
            <person name="Fewer D.P."/>
            <person name="Sivonen K."/>
            <person name="Gkelis S."/>
        </authorList>
    </citation>
    <scope>NUCLEOTIDE SEQUENCE</scope>
    <source>
        <strain evidence="2">TAU-MAC 1115</strain>
    </source>
</reference>
<proteinExistence type="predicted"/>
<dbReference type="AlphaFoldDB" id="A0A947GJM4"/>
<evidence type="ECO:0000313" key="2">
    <source>
        <dbReference type="EMBL" id="MBT9316108.1"/>
    </source>
</evidence>
<dbReference type="Proteomes" id="UP000717364">
    <property type="component" value="Unassembled WGS sequence"/>
</dbReference>